<dbReference type="SUPFAM" id="SSF46785">
    <property type="entry name" value="Winged helix' DNA-binding domain"/>
    <property type="match status" value="1"/>
</dbReference>
<dbReference type="InterPro" id="IPR036390">
    <property type="entry name" value="WH_DNA-bd_sf"/>
</dbReference>
<dbReference type="EMBL" id="JACRDE010000370">
    <property type="protein sequence ID" value="MBI5250643.1"/>
    <property type="molecule type" value="Genomic_DNA"/>
</dbReference>
<dbReference type="PROSITE" id="PS50931">
    <property type="entry name" value="HTH_LYSR"/>
    <property type="match status" value="1"/>
</dbReference>
<gene>
    <name evidence="2" type="ORF">HY912_14225</name>
</gene>
<organism evidence="2 3">
    <name type="scientific">Desulfomonile tiedjei</name>
    <dbReference type="NCBI Taxonomy" id="2358"/>
    <lineage>
        <taxon>Bacteria</taxon>
        <taxon>Pseudomonadati</taxon>
        <taxon>Thermodesulfobacteriota</taxon>
        <taxon>Desulfomonilia</taxon>
        <taxon>Desulfomonilales</taxon>
        <taxon>Desulfomonilaceae</taxon>
        <taxon>Desulfomonile</taxon>
    </lineage>
</organism>
<evidence type="ECO:0000259" key="1">
    <source>
        <dbReference type="PROSITE" id="PS50931"/>
    </source>
</evidence>
<feature type="non-terminal residue" evidence="2">
    <location>
        <position position="33"/>
    </location>
</feature>
<dbReference type="InterPro" id="IPR036388">
    <property type="entry name" value="WH-like_DNA-bd_sf"/>
</dbReference>
<reference evidence="2" key="1">
    <citation type="submission" date="2020-07" db="EMBL/GenBank/DDBJ databases">
        <title>Huge and variable diversity of episymbiotic CPR bacteria and DPANN archaea in groundwater ecosystems.</title>
        <authorList>
            <person name="He C.Y."/>
            <person name="Keren R."/>
            <person name="Whittaker M."/>
            <person name="Farag I.F."/>
            <person name="Doudna J."/>
            <person name="Cate J.H.D."/>
            <person name="Banfield J.F."/>
        </authorList>
    </citation>
    <scope>NUCLEOTIDE SEQUENCE</scope>
    <source>
        <strain evidence="2">NC_groundwater_1664_Pr3_B-0.1um_52_9</strain>
    </source>
</reference>
<sequence length="33" mass="3837">MEMHRLRVFCRVVELKSFTKAGESLRLSQPTVS</sequence>
<accession>A0A9D6V2G6</accession>
<evidence type="ECO:0000313" key="2">
    <source>
        <dbReference type="EMBL" id="MBI5250643.1"/>
    </source>
</evidence>
<dbReference type="InterPro" id="IPR000847">
    <property type="entry name" value="LysR_HTH_N"/>
</dbReference>
<protein>
    <submittedName>
        <fullName evidence="2">LysR family transcriptional regulator</fullName>
    </submittedName>
</protein>
<feature type="domain" description="HTH lysR-type" evidence="1">
    <location>
        <begin position="1"/>
        <end position="33"/>
    </location>
</feature>
<dbReference type="Gene3D" id="1.10.10.10">
    <property type="entry name" value="Winged helix-like DNA-binding domain superfamily/Winged helix DNA-binding domain"/>
    <property type="match status" value="1"/>
</dbReference>
<dbReference type="Proteomes" id="UP000807825">
    <property type="component" value="Unassembled WGS sequence"/>
</dbReference>
<comment type="caution">
    <text evidence="2">The sequence shown here is derived from an EMBL/GenBank/DDBJ whole genome shotgun (WGS) entry which is preliminary data.</text>
</comment>
<dbReference type="AlphaFoldDB" id="A0A9D6V2G6"/>
<evidence type="ECO:0000313" key="3">
    <source>
        <dbReference type="Proteomes" id="UP000807825"/>
    </source>
</evidence>
<proteinExistence type="predicted"/>
<name>A0A9D6V2G6_9BACT</name>
<dbReference type="Pfam" id="PF00126">
    <property type="entry name" value="HTH_1"/>
    <property type="match status" value="1"/>
</dbReference>
<dbReference type="GO" id="GO:0003700">
    <property type="term" value="F:DNA-binding transcription factor activity"/>
    <property type="evidence" value="ECO:0007669"/>
    <property type="project" value="InterPro"/>
</dbReference>